<accession>A0A419S5J3</accession>
<dbReference type="AlphaFoldDB" id="A0A419S5J3"/>
<proteinExistence type="predicted"/>
<comment type="caution">
    <text evidence="2">The sequence shown here is derived from an EMBL/GenBank/DDBJ whole genome shotgun (WGS) entry which is preliminary data.</text>
</comment>
<keyword evidence="1" id="KW-0812">Transmembrane</keyword>
<reference evidence="2 3" key="1">
    <citation type="submission" date="2016-07" db="EMBL/GenBank/DDBJ databases">
        <title>Genome of Pelobium manganitolerans.</title>
        <authorList>
            <person name="Wu S."/>
            <person name="Wang G."/>
        </authorList>
    </citation>
    <scope>NUCLEOTIDE SEQUENCE [LARGE SCALE GENOMIC DNA]</scope>
    <source>
        <strain evidence="2 3">YS-25</strain>
    </source>
</reference>
<evidence type="ECO:0000256" key="1">
    <source>
        <dbReference type="SAM" id="Phobius"/>
    </source>
</evidence>
<name>A0A419S5J3_9SPHI</name>
<organism evidence="2 3">
    <name type="scientific">Pelobium manganitolerans</name>
    <dbReference type="NCBI Taxonomy" id="1842495"/>
    <lineage>
        <taxon>Bacteria</taxon>
        <taxon>Pseudomonadati</taxon>
        <taxon>Bacteroidota</taxon>
        <taxon>Sphingobacteriia</taxon>
        <taxon>Sphingobacteriales</taxon>
        <taxon>Sphingobacteriaceae</taxon>
        <taxon>Pelobium</taxon>
    </lineage>
</organism>
<dbReference type="Proteomes" id="UP000283433">
    <property type="component" value="Unassembled WGS sequence"/>
</dbReference>
<keyword evidence="3" id="KW-1185">Reference proteome</keyword>
<evidence type="ECO:0000313" key="2">
    <source>
        <dbReference type="EMBL" id="RKD16120.1"/>
    </source>
</evidence>
<dbReference type="EMBL" id="MBTA01000023">
    <property type="protein sequence ID" value="RKD16120.1"/>
    <property type="molecule type" value="Genomic_DNA"/>
</dbReference>
<protein>
    <recommendedName>
        <fullName evidence="4">2TM domain-containing protein</fullName>
    </recommendedName>
</protein>
<evidence type="ECO:0000313" key="3">
    <source>
        <dbReference type="Proteomes" id="UP000283433"/>
    </source>
</evidence>
<feature type="transmembrane region" description="Helical" evidence="1">
    <location>
        <begin position="81"/>
        <end position="101"/>
    </location>
</feature>
<gene>
    <name evidence="2" type="ORF">BCY91_04320</name>
</gene>
<keyword evidence="1" id="KW-1133">Transmembrane helix</keyword>
<feature type="transmembrane region" description="Helical" evidence="1">
    <location>
        <begin position="54"/>
        <end position="75"/>
    </location>
</feature>
<sequence length="103" mass="12333">MSFWYAYWLYTNKLKIMINKSFFKVENYGGEFSIHNTYNPSRPQKFRQLKAKMYTVFLYVLALVSIVMWVTSLNILPFGHIFQFLLGSAVLFTNVLIFKWVRL</sequence>
<evidence type="ECO:0008006" key="4">
    <source>
        <dbReference type="Google" id="ProtNLM"/>
    </source>
</evidence>
<keyword evidence="1" id="KW-0472">Membrane</keyword>